<protein>
    <recommendedName>
        <fullName evidence="3">Mutator family transposase</fullName>
    </recommendedName>
</protein>
<evidence type="ECO:0000313" key="2">
    <source>
        <dbReference type="Proteomes" id="UP000555828"/>
    </source>
</evidence>
<sequence length="98" mass="11841">MKLVKEKNEVMGRRYEEKEESYLAFLGYSVEIRKHIYTTNPVESVKTGLEGIRKDWVDTFQFSNLNDVWMRKPIPTVRGNLYRLRQIMRMKFGFEEMI</sequence>
<dbReference type="Proteomes" id="UP000555828">
    <property type="component" value="Unassembled WGS sequence"/>
</dbReference>
<comment type="caution">
    <text evidence="1">The sequence shown here is derived from an EMBL/GenBank/DDBJ whole genome shotgun (WGS) entry which is preliminary data.</text>
</comment>
<keyword evidence="2" id="KW-1185">Reference proteome</keyword>
<evidence type="ECO:0000313" key="1">
    <source>
        <dbReference type="EMBL" id="MBB6061668.1"/>
    </source>
</evidence>
<gene>
    <name evidence="1" type="ORF">HNP65_000090</name>
</gene>
<dbReference type="EMBL" id="JACHEX010000001">
    <property type="protein sequence ID" value="MBB6061668.1"/>
    <property type="molecule type" value="Genomic_DNA"/>
</dbReference>
<evidence type="ECO:0008006" key="3">
    <source>
        <dbReference type="Google" id="ProtNLM"/>
    </source>
</evidence>
<reference evidence="1 2" key="1">
    <citation type="submission" date="2020-08" db="EMBL/GenBank/DDBJ databases">
        <title>Genomic Encyclopedia of Type Strains, Phase IV (KMG-IV): sequencing the most valuable type-strain genomes for metagenomic binning, comparative biology and taxonomic classification.</title>
        <authorList>
            <person name="Goeker M."/>
        </authorList>
    </citation>
    <scope>NUCLEOTIDE SEQUENCE [LARGE SCALE GENOMIC DNA]</scope>
    <source>
        <strain evidence="1 2">DSM 13481</strain>
    </source>
</reference>
<name>A0A841GQL8_9BACT</name>
<proteinExistence type="predicted"/>
<organism evidence="1 2">
    <name type="scientific">Thermosipho japonicus</name>
    <dbReference type="NCBI Taxonomy" id="90323"/>
    <lineage>
        <taxon>Bacteria</taxon>
        <taxon>Thermotogati</taxon>
        <taxon>Thermotogota</taxon>
        <taxon>Thermotogae</taxon>
        <taxon>Thermotogales</taxon>
        <taxon>Fervidobacteriaceae</taxon>
        <taxon>Thermosipho</taxon>
    </lineage>
</organism>
<dbReference type="AlphaFoldDB" id="A0A841GQL8"/>
<dbReference type="RefSeq" id="WP_184618445.1">
    <property type="nucleotide sequence ID" value="NZ_JACHEX010000001.1"/>
</dbReference>
<accession>A0A841GQL8</accession>